<evidence type="ECO:0000259" key="1">
    <source>
        <dbReference type="Pfam" id="PF00561"/>
    </source>
</evidence>
<sequence>MLPSLGRGGADFDDLAGRLATAGYRALCPEPRGVGGSTGTLDDLTMVDLADDVAAVIRERTEGAATLVGHAFGNRVVRMTATEHPELVERVALLC</sequence>
<dbReference type="AlphaFoldDB" id="A0A382G758"/>
<dbReference type="PRINTS" id="PR00111">
    <property type="entry name" value="ABHYDROLASE"/>
</dbReference>
<reference evidence="2" key="1">
    <citation type="submission" date="2018-05" db="EMBL/GenBank/DDBJ databases">
        <authorList>
            <person name="Lanie J.A."/>
            <person name="Ng W.-L."/>
            <person name="Kazmierczak K.M."/>
            <person name="Andrzejewski T.M."/>
            <person name="Davidsen T.M."/>
            <person name="Wayne K.J."/>
            <person name="Tettelin H."/>
            <person name="Glass J.I."/>
            <person name="Rusch D."/>
            <person name="Podicherti R."/>
            <person name="Tsui H.-C.T."/>
            <person name="Winkler M.E."/>
        </authorList>
    </citation>
    <scope>NUCLEOTIDE SEQUENCE</scope>
</reference>
<dbReference type="InterPro" id="IPR000073">
    <property type="entry name" value="AB_hydrolase_1"/>
</dbReference>
<dbReference type="InterPro" id="IPR029058">
    <property type="entry name" value="AB_hydrolase_fold"/>
</dbReference>
<dbReference type="EMBL" id="UINC01053953">
    <property type="protein sequence ID" value="SVB71100.1"/>
    <property type="molecule type" value="Genomic_DNA"/>
</dbReference>
<feature type="domain" description="AB hydrolase-1" evidence="1">
    <location>
        <begin position="6"/>
        <end position="95"/>
    </location>
</feature>
<organism evidence="2">
    <name type="scientific">marine metagenome</name>
    <dbReference type="NCBI Taxonomy" id="408172"/>
    <lineage>
        <taxon>unclassified sequences</taxon>
        <taxon>metagenomes</taxon>
        <taxon>ecological metagenomes</taxon>
    </lineage>
</organism>
<feature type="non-terminal residue" evidence="2">
    <location>
        <position position="95"/>
    </location>
</feature>
<dbReference type="SUPFAM" id="SSF53474">
    <property type="entry name" value="alpha/beta-Hydrolases"/>
    <property type="match status" value="1"/>
</dbReference>
<accession>A0A382G758</accession>
<name>A0A382G758_9ZZZZ</name>
<gene>
    <name evidence="2" type="ORF">METZ01_LOCUS223954</name>
</gene>
<dbReference type="Gene3D" id="3.40.50.1820">
    <property type="entry name" value="alpha/beta hydrolase"/>
    <property type="match status" value="1"/>
</dbReference>
<protein>
    <recommendedName>
        <fullName evidence="1">AB hydrolase-1 domain-containing protein</fullName>
    </recommendedName>
</protein>
<dbReference type="Pfam" id="PF00561">
    <property type="entry name" value="Abhydrolase_1"/>
    <property type="match status" value="1"/>
</dbReference>
<evidence type="ECO:0000313" key="2">
    <source>
        <dbReference type="EMBL" id="SVB71100.1"/>
    </source>
</evidence>
<proteinExistence type="predicted"/>